<keyword evidence="3" id="KW-0175">Coiled coil</keyword>
<dbReference type="Proteomes" id="UP000193642">
    <property type="component" value="Unassembled WGS sequence"/>
</dbReference>
<dbReference type="Gene3D" id="3.30.40.10">
    <property type="entry name" value="Zinc/RING finger domain, C3HC4 (zinc finger)"/>
    <property type="match status" value="1"/>
</dbReference>
<evidence type="ECO:0000313" key="6">
    <source>
        <dbReference type="EMBL" id="ORY41314.1"/>
    </source>
</evidence>
<dbReference type="InterPro" id="IPR052583">
    <property type="entry name" value="ATP-helicase/E3_Ub-Ligase"/>
</dbReference>
<evidence type="ECO:0000259" key="5">
    <source>
        <dbReference type="PROSITE" id="PS50089"/>
    </source>
</evidence>
<feature type="compositionally biased region" description="Basic and acidic residues" evidence="4">
    <location>
        <begin position="175"/>
        <end position="187"/>
    </location>
</feature>
<dbReference type="SMART" id="SM00184">
    <property type="entry name" value="RING"/>
    <property type="match status" value="1"/>
</dbReference>
<feature type="compositionally biased region" description="Polar residues" evidence="4">
    <location>
        <begin position="393"/>
        <end position="403"/>
    </location>
</feature>
<dbReference type="GO" id="GO:0061630">
    <property type="term" value="F:ubiquitin protein ligase activity"/>
    <property type="evidence" value="ECO:0007669"/>
    <property type="project" value="TreeGrafter"/>
</dbReference>
<dbReference type="InterPro" id="IPR049730">
    <property type="entry name" value="SNF2/RAD54-like_C"/>
</dbReference>
<dbReference type="OrthoDB" id="2801544at2759"/>
<gene>
    <name evidence="6" type="ORF">BCR33DRAFT_344098</name>
</gene>
<keyword evidence="2" id="KW-0862">Zinc</keyword>
<dbReference type="Gene3D" id="3.40.50.300">
    <property type="entry name" value="P-loop containing nucleotide triphosphate hydrolases"/>
    <property type="match status" value="1"/>
</dbReference>
<dbReference type="Pfam" id="PF13920">
    <property type="entry name" value="zf-C3HC4_3"/>
    <property type="match status" value="1"/>
</dbReference>
<feature type="region of interest" description="Disordered" evidence="4">
    <location>
        <begin position="175"/>
        <end position="214"/>
    </location>
</feature>
<dbReference type="SUPFAM" id="SSF57850">
    <property type="entry name" value="RING/U-box"/>
    <property type="match status" value="1"/>
</dbReference>
<feature type="region of interest" description="Disordered" evidence="4">
    <location>
        <begin position="380"/>
        <end position="403"/>
    </location>
</feature>
<keyword evidence="7" id="KW-1185">Reference proteome</keyword>
<dbReference type="PANTHER" id="PTHR45865">
    <property type="entry name" value="E3 UBIQUITIN-PROTEIN LIGASE SHPRH FAMILY MEMBER"/>
    <property type="match status" value="1"/>
</dbReference>
<dbReference type="AlphaFoldDB" id="A0A1Y2C350"/>
<dbReference type="SUPFAM" id="SSF52540">
    <property type="entry name" value="P-loop containing nucleoside triphosphate hydrolases"/>
    <property type="match status" value="1"/>
</dbReference>
<evidence type="ECO:0000256" key="2">
    <source>
        <dbReference type="PROSITE-ProRule" id="PRU00175"/>
    </source>
</evidence>
<name>A0A1Y2C350_9FUNG</name>
<dbReference type="EMBL" id="MCGO01000032">
    <property type="protein sequence ID" value="ORY41314.1"/>
    <property type="molecule type" value="Genomic_DNA"/>
</dbReference>
<dbReference type="GO" id="GO:0006974">
    <property type="term" value="P:DNA damage response"/>
    <property type="evidence" value="ECO:0007669"/>
    <property type="project" value="TreeGrafter"/>
</dbReference>
<keyword evidence="2" id="KW-0863">Zinc-finger</keyword>
<dbReference type="CDD" id="cd18793">
    <property type="entry name" value="SF2_C_SNF"/>
    <property type="match status" value="1"/>
</dbReference>
<dbReference type="InterPro" id="IPR001841">
    <property type="entry name" value="Znf_RING"/>
</dbReference>
<keyword evidence="2" id="KW-0479">Metal-binding</keyword>
<dbReference type="STRING" id="329046.A0A1Y2C350"/>
<accession>A0A1Y2C350</accession>
<comment type="caution">
    <text evidence="6">The sequence shown here is derived from an EMBL/GenBank/DDBJ whole genome shotgun (WGS) entry which is preliminary data.</text>
</comment>
<dbReference type="GO" id="GO:0016787">
    <property type="term" value="F:hydrolase activity"/>
    <property type="evidence" value="ECO:0007669"/>
    <property type="project" value="UniProtKB-KW"/>
</dbReference>
<dbReference type="GO" id="GO:0008270">
    <property type="term" value="F:zinc ion binding"/>
    <property type="evidence" value="ECO:0007669"/>
    <property type="project" value="UniProtKB-KW"/>
</dbReference>
<dbReference type="GO" id="GO:0005634">
    <property type="term" value="C:nucleus"/>
    <property type="evidence" value="ECO:0007669"/>
    <property type="project" value="TreeGrafter"/>
</dbReference>
<dbReference type="PROSITE" id="PS50089">
    <property type="entry name" value="ZF_RING_2"/>
    <property type="match status" value="1"/>
</dbReference>
<dbReference type="InterPro" id="IPR013083">
    <property type="entry name" value="Znf_RING/FYVE/PHD"/>
</dbReference>
<proteinExistence type="predicted"/>
<reference evidence="6 7" key="1">
    <citation type="submission" date="2016-07" db="EMBL/GenBank/DDBJ databases">
        <title>Pervasive Adenine N6-methylation of Active Genes in Fungi.</title>
        <authorList>
            <consortium name="DOE Joint Genome Institute"/>
            <person name="Mondo S.J."/>
            <person name="Dannebaum R.O."/>
            <person name="Kuo R.C."/>
            <person name="Labutti K."/>
            <person name="Haridas S."/>
            <person name="Kuo A."/>
            <person name="Salamov A."/>
            <person name="Ahrendt S.R."/>
            <person name="Lipzen A."/>
            <person name="Sullivan W."/>
            <person name="Andreopoulos W.B."/>
            <person name="Clum A."/>
            <person name="Lindquist E."/>
            <person name="Daum C."/>
            <person name="Ramamoorthy G.K."/>
            <person name="Gryganskyi A."/>
            <person name="Culley D."/>
            <person name="Magnuson J.K."/>
            <person name="James T.Y."/>
            <person name="O'Malley M.A."/>
            <person name="Stajich J.E."/>
            <person name="Spatafora J.W."/>
            <person name="Visel A."/>
            <person name="Grigoriev I.V."/>
        </authorList>
    </citation>
    <scope>NUCLEOTIDE SEQUENCE [LARGE SCALE GENOMIC DNA]</scope>
    <source>
        <strain evidence="6 7">JEL800</strain>
    </source>
</reference>
<evidence type="ECO:0000256" key="4">
    <source>
        <dbReference type="SAM" id="MobiDB-lite"/>
    </source>
</evidence>
<evidence type="ECO:0000256" key="3">
    <source>
        <dbReference type="SAM" id="Coils"/>
    </source>
</evidence>
<dbReference type="PANTHER" id="PTHR45865:SF1">
    <property type="entry name" value="E3 UBIQUITIN-PROTEIN LIGASE SHPRH"/>
    <property type="match status" value="1"/>
</dbReference>
<feature type="domain" description="RING-type" evidence="5">
    <location>
        <begin position="222"/>
        <end position="260"/>
    </location>
</feature>
<keyword evidence="1" id="KW-0378">Hydrolase</keyword>
<feature type="coiled-coil region" evidence="3">
    <location>
        <begin position="2"/>
        <end position="29"/>
    </location>
</feature>
<dbReference type="InterPro" id="IPR027417">
    <property type="entry name" value="P-loop_NTPase"/>
</dbReference>
<organism evidence="6 7">
    <name type="scientific">Rhizoclosmatium globosum</name>
    <dbReference type="NCBI Taxonomy" id="329046"/>
    <lineage>
        <taxon>Eukaryota</taxon>
        <taxon>Fungi</taxon>
        <taxon>Fungi incertae sedis</taxon>
        <taxon>Chytridiomycota</taxon>
        <taxon>Chytridiomycota incertae sedis</taxon>
        <taxon>Chytridiomycetes</taxon>
        <taxon>Chytridiales</taxon>
        <taxon>Chytriomycetaceae</taxon>
        <taxon>Rhizoclosmatium</taxon>
    </lineage>
</organism>
<protein>
    <recommendedName>
        <fullName evidence="5">RING-type domain-containing protein</fullName>
    </recommendedName>
</protein>
<dbReference type="GO" id="GO:0000209">
    <property type="term" value="P:protein polyubiquitination"/>
    <property type="evidence" value="ECO:0007669"/>
    <property type="project" value="TreeGrafter"/>
</dbReference>
<evidence type="ECO:0000313" key="7">
    <source>
        <dbReference type="Proteomes" id="UP000193642"/>
    </source>
</evidence>
<sequence length="567" mass="63085">MIKVKKSEIARLDATRDRIESRIASAEASIKYIDAITNSSTHVKITERVSGYGGGSFTFYDMSALLGEKVEEWAEVDETGRVRLRAPTIDGGGAVGYVRAEEGMQTLSQLGHVERMAFVKSSKEWIEGERRELEEVAREKAQVEAEIRYFLGMVEGLKNAEAGNTGNVVVVKESESAVKDEDGEKNTSTEPTVTLEDATTDSETVEATTENKEDTKENSQECLLCAEDVTMLAVLSCGHSSCRRCLNAWMEKNKSCPTCRKIIKDGDEIFEVTTGTKVEPVAPVAPVTVVPPVIERPEPMVFKPVPPIVMKHGTKPAAVADFLRKTLAASPDNRIIVFSKWHSMLNLLAKTLNALNIPNLFPKKALNQKVAQEAYEATTMSTPVSKGKKRALPSSTPDQYETSTSRIADPINEFKTSSEFRILMLSLQESASGTNLQCANTIVMLEPASGDNSAHAIATEQQAIGRAVRFGVNIFFVIVRLLTKKILANSMVRVYKFIVRGTIEEDLYRFQETERKKRVMLTEGNVVHLRRRALIEVDADFTSTDIVIGEDRIVEEEEWKRRNHRKF</sequence>
<evidence type="ECO:0000256" key="1">
    <source>
        <dbReference type="ARBA" id="ARBA00022801"/>
    </source>
</evidence>